<protein>
    <submittedName>
        <fullName evidence="1">Uncharacterized protein</fullName>
    </submittedName>
</protein>
<evidence type="ECO:0000313" key="2">
    <source>
        <dbReference type="Proteomes" id="UP000055024"/>
    </source>
</evidence>
<organism evidence="1 2">
    <name type="scientific">Trichinella zimbabwensis</name>
    <dbReference type="NCBI Taxonomy" id="268475"/>
    <lineage>
        <taxon>Eukaryota</taxon>
        <taxon>Metazoa</taxon>
        <taxon>Ecdysozoa</taxon>
        <taxon>Nematoda</taxon>
        <taxon>Enoplea</taxon>
        <taxon>Dorylaimia</taxon>
        <taxon>Trichinellida</taxon>
        <taxon>Trichinellidae</taxon>
        <taxon>Trichinella</taxon>
    </lineage>
</organism>
<accession>A0A0V1GKM8</accession>
<dbReference type="Proteomes" id="UP000055024">
    <property type="component" value="Unassembled WGS sequence"/>
</dbReference>
<keyword evidence="2" id="KW-1185">Reference proteome</keyword>
<dbReference type="AlphaFoldDB" id="A0A0V1GKM8"/>
<dbReference type="EMBL" id="JYDP01001147">
    <property type="protein sequence ID" value="KRY98820.1"/>
    <property type="molecule type" value="Genomic_DNA"/>
</dbReference>
<sequence length="56" mass="6343">MRADDRRAFVEVFSTSLSCEVISGCSYFILVKEFSYTSFLLSANSPSRLFSTFSEI</sequence>
<name>A0A0V1GKM8_9BILA</name>
<reference evidence="1 2" key="1">
    <citation type="submission" date="2015-01" db="EMBL/GenBank/DDBJ databases">
        <title>Evolution of Trichinella species and genotypes.</title>
        <authorList>
            <person name="Korhonen P.K."/>
            <person name="Edoardo P."/>
            <person name="Giuseppe L.R."/>
            <person name="Gasser R.B."/>
        </authorList>
    </citation>
    <scope>NUCLEOTIDE SEQUENCE [LARGE SCALE GENOMIC DNA]</scope>
    <source>
        <strain evidence="1">ISS1029</strain>
    </source>
</reference>
<comment type="caution">
    <text evidence="1">The sequence shown here is derived from an EMBL/GenBank/DDBJ whole genome shotgun (WGS) entry which is preliminary data.</text>
</comment>
<gene>
    <name evidence="1" type="ORF">T11_18595</name>
</gene>
<proteinExistence type="predicted"/>
<evidence type="ECO:0000313" key="1">
    <source>
        <dbReference type="EMBL" id="KRY98820.1"/>
    </source>
</evidence>